<sequence length="206" mass="23796">MLENTCAMGTRDKRVDAYIEKSADFAQPILRYIRELVHEACPEVEETIKWSMPAFTYKGMYAGMASFKEHCALNFWKGSLFLPGPKEKDGMGGFGKLRSLNDLPPKKTLLGYLKEAKRLDDEGISVERPKPSKEKKDVVVPPFITAAIKKNKKAQATWDGFSNSHKKEYVEWITEAKTEETRNRRVQQMLEWLPEGKARNWKYERC</sequence>
<dbReference type="Pfam" id="PF08818">
    <property type="entry name" value="DUF1801"/>
    <property type="match status" value="1"/>
</dbReference>
<dbReference type="Gene3D" id="3.90.1150.200">
    <property type="match status" value="1"/>
</dbReference>
<proteinExistence type="predicted"/>
<protein>
    <recommendedName>
        <fullName evidence="1">YdhG-like domain-containing protein</fullName>
    </recommendedName>
</protein>
<dbReference type="Proteomes" id="UP000002432">
    <property type="component" value="Chromosome"/>
</dbReference>
<dbReference type="HOGENOM" id="CLU_116201_0_0_0"/>
<dbReference type="eggNOG" id="COG4430">
    <property type="taxonomic scope" value="Bacteria"/>
</dbReference>
<feature type="domain" description="YdhG-like" evidence="1">
    <location>
        <begin position="27"/>
        <end position="116"/>
    </location>
</feature>
<evidence type="ECO:0000313" key="3">
    <source>
        <dbReference type="Proteomes" id="UP000002432"/>
    </source>
</evidence>
<evidence type="ECO:0000313" key="2">
    <source>
        <dbReference type="EMBL" id="ABF42122.1"/>
    </source>
</evidence>
<reference evidence="2 3" key="1">
    <citation type="journal article" date="2009" name="Appl. Environ. Microbiol.">
        <title>Three genomes from the phylum Acidobacteria provide insight into the lifestyles of these microorganisms in soils.</title>
        <authorList>
            <person name="Ward N.L."/>
            <person name="Challacombe J.F."/>
            <person name="Janssen P.H."/>
            <person name="Henrissat B."/>
            <person name="Coutinho P.M."/>
            <person name="Wu M."/>
            <person name="Xie G."/>
            <person name="Haft D.H."/>
            <person name="Sait M."/>
            <person name="Badger J."/>
            <person name="Barabote R.D."/>
            <person name="Bradley B."/>
            <person name="Brettin T.S."/>
            <person name="Brinkac L.M."/>
            <person name="Bruce D."/>
            <person name="Creasy T."/>
            <person name="Daugherty S.C."/>
            <person name="Davidsen T.M."/>
            <person name="DeBoy R.T."/>
            <person name="Detter J.C."/>
            <person name="Dodson R.J."/>
            <person name="Durkin A.S."/>
            <person name="Ganapathy A."/>
            <person name="Gwinn-Giglio M."/>
            <person name="Han C.S."/>
            <person name="Khouri H."/>
            <person name="Kiss H."/>
            <person name="Kothari S.P."/>
            <person name="Madupu R."/>
            <person name="Nelson K.E."/>
            <person name="Nelson W.C."/>
            <person name="Paulsen I."/>
            <person name="Penn K."/>
            <person name="Ren Q."/>
            <person name="Rosovitz M.J."/>
            <person name="Selengut J.D."/>
            <person name="Shrivastava S."/>
            <person name="Sullivan S.A."/>
            <person name="Tapia R."/>
            <person name="Thompson L.S."/>
            <person name="Watkins K.L."/>
            <person name="Yang Q."/>
            <person name="Yu C."/>
            <person name="Zafar N."/>
            <person name="Zhou L."/>
            <person name="Kuske C.R."/>
        </authorList>
    </citation>
    <scope>NUCLEOTIDE SEQUENCE [LARGE SCALE GENOMIC DNA]</scope>
    <source>
        <strain evidence="2 3">Ellin345</strain>
    </source>
</reference>
<gene>
    <name evidence="2" type="ordered locus">Acid345_3121</name>
</gene>
<name>Q1ILX8_KORVE</name>
<dbReference type="Pfam" id="PF13376">
    <property type="entry name" value="OmdA"/>
    <property type="match status" value="1"/>
</dbReference>
<dbReference type="SUPFAM" id="SSF159888">
    <property type="entry name" value="YdhG-like"/>
    <property type="match status" value="1"/>
</dbReference>
<dbReference type="EMBL" id="CP000360">
    <property type="protein sequence ID" value="ABF42122.1"/>
    <property type="molecule type" value="Genomic_DNA"/>
</dbReference>
<organism evidence="2 3">
    <name type="scientific">Koribacter versatilis (strain Ellin345)</name>
    <dbReference type="NCBI Taxonomy" id="204669"/>
    <lineage>
        <taxon>Bacteria</taxon>
        <taxon>Pseudomonadati</taxon>
        <taxon>Acidobacteriota</taxon>
        <taxon>Terriglobia</taxon>
        <taxon>Terriglobales</taxon>
        <taxon>Candidatus Korobacteraceae</taxon>
        <taxon>Candidatus Korobacter</taxon>
    </lineage>
</organism>
<dbReference type="EnsemblBacteria" id="ABF42122">
    <property type="protein sequence ID" value="ABF42122"/>
    <property type="gene ID" value="Acid345_3121"/>
</dbReference>
<evidence type="ECO:0000259" key="1">
    <source>
        <dbReference type="Pfam" id="PF08818"/>
    </source>
</evidence>
<dbReference type="InterPro" id="IPR014922">
    <property type="entry name" value="YdhG-like"/>
</dbReference>
<dbReference type="AlphaFoldDB" id="Q1ILX8"/>
<dbReference type="STRING" id="204669.Acid345_3121"/>
<accession>Q1ILX8</accession>
<dbReference type="KEGG" id="aba:Acid345_3121"/>
<keyword evidence="3" id="KW-1185">Reference proteome</keyword>